<organism evidence="2 3">
    <name type="scientific">Helicobacter heilmannii</name>
    <dbReference type="NCBI Taxonomy" id="35817"/>
    <lineage>
        <taxon>Bacteria</taxon>
        <taxon>Pseudomonadati</taxon>
        <taxon>Campylobacterota</taxon>
        <taxon>Epsilonproteobacteria</taxon>
        <taxon>Campylobacterales</taxon>
        <taxon>Helicobacteraceae</taxon>
        <taxon>Helicobacter</taxon>
    </lineage>
</organism>
<keyword evidence="1" id="KW-0812">Transmembrane</keyword>
<keyword evidence="3" id="KW-1185">Reference proteome</keyword>
<accession>A0A0K2XTR8</accession>
<sequence>MLNKTNIGQARKKQECARLVARNLETLVLWSLITFYRILKTRKKEMLCCGRWAWRIPLFAF</sequence>
<evidence type="ECO:0000313" key="2">
    <source>
        <dbReference type="EMBL" id="CRI34470.1"/>
    </source>
</evidence>
<dbReference type="AlphaFoldDB" id="A0A0K2XTR8"/>
<keyword evidence="1" id="KW-1133">Transmembrane helix</keyword>
<gene>
    <name evidence="2" type="ORF">HHE01_13160</name>
</gene>
<reference evidence="3" key="1">
    <citation type="submission" date="2014-12" db="EMBL/GenBank/DDBJ databases">
        <authorList>
            <person name="Smet A."/>
        </authorList>
    </citation>
    <scope>NUCLEOTIDE SEQUENCE [LARGE SCALE GENOMIC DNA]</scope>
</reference>
<proteinExistence type="predicted"/>
<name>A0A0K2XTR8_HELHE</name>
<dbReference type="EMBL" id="CDMK01000001">
    <property type="protein sequence ID" value="CRI34470.1"/>
    <property type="molecule type" value="Genomic_DNA"/>
</dbReference>
<evidence type="ECO:0000256" key="1">
    <source>
        <dbReference type="SAM" id="Phobius"/>
    </source>
</evidence>
<protein>
    <submittedName>
        <fullName evidence="2">Uncharacterized protein</fullName>
    </submittedName>
</protein>
<feature type="transmembrane region" description="Helical" evidence="1">
    <location>
        <begin position="20"/>
        <end position="39"/>
    </location>
</feature>
<dbReference type="Proteomes" id="UP000046090">
    <property type="component" value="Unassembled WGS sequence"/>
</dbReference>
<keyword evidence="1" id="KW-0472">Membrane</keyword>
<evidence type="ECO:0000313" key="3">
    <source>
        <dbReference type="Proteomes" id="UP000046090"/>
    </source>
</evidence>